<sequence length="29" mass="3565">MQYKSAMQGCWEMFLSRVYKIYMDIAEKN</sequence>
<dbReference type="Proteomes" id="UP000003586">
    <property type="component" value="Chromosome"/>
</dbReference>
<evidence type="ECO:0000313" key="2">
    <source>
        <dbReference type="Proteomes" id="UP000003586"/>
    </source>
</evidence>
<evidence type="ECO:0000313" key="1">
    <source>
        <dbReference type="EMBL" id="AHF17571.1"/>
    </source>
</evidence>
<dbReference type="KEGG" id="nso:NIASO_10140"/>
<reference evidence="1 2" key="1">
    <citation type="submission" date="2013-12" db="EMBL/GenBank/DDBJ databases">
        <authorList>
            <consortium name="DOE Joint Genome Institute"/>
            <person name="Eisen J."/>
            <person name="Huntemann M."/>
            <person name="Han J."/>
            <person name="Chen A."/>
            <person name="Kyrpides N."/>
            <person name="Mavromatis K."/>
            <person name="Markowitz V."/>
            <person name="Palaniappan K."/>
            <person name="Ivanova N."/>
            <person name="Schaumberg A."/>
            <person name="Pati A."/>
            <person name="Liolios K."/>
            <person name="Nordberg H.P."/>
            <person name="Cantor M.N."/>
            <person name="Hua S.X."/>
            <person name="Woyke T."/>
        </authorList>
    </citation>
    <scope>NUCLEOTIDE SEQUENCE [LARGE SCALE GENOMIC DNA]</scope>
    <source>
        <strain evidence="2">DSM 19437</strain>
    </source>
</reference>
<dbReference type="STRING" id="929713.NIASO_10140"/>
<name>W0F868_9BACT</name>
<dbReference type="HOGENOM" id="CLU_3409749_0_0_10"/>
<gene>
    <name evidence="1" type="ORF">NIASO_10140</name>
</gene>
<dbReference type="AlphaFoldDB" id="W0F868"/>
<proteinExistence type="predicted"/>
<accession>W0F868</accession>
<protein>
    <submittedName>
        <fullName evidence="1">Uncharacterized protein</fullName>
    </submittedName>
</protein>
<dbReference type="EMBL" id="CP007035">
    <property type="protein sequence ID" value="AHF17571.1"/>
    <property type="molecule type" value="Genomic_DNA"/>
</dbReference>
<keyword evidence="2" id="KW-1185">Reference proteome</keyword>
<organism evidence="1 2">
    <name type="scientific">Niabella soli DSM 19437</name>
    <dbReference type="NCBI Taxonomy" id="929713"/>
    <lineage>
        <taxon>Bacteria</taxon>
        <taxon>Pseudomonadati</taxon>
        <taxon>Bacteroidota</taxon>
        <taxon>Chitinophagia</taxon>
        <taxon>Chitinophagales</taxon>
        <taxon>Chitinophagaceae</taxon>
        <taxon>Niabella</taxon>
    </lineage>
</organism>